<evidence type="ECO:0000256" key="1">
    <source>
        <dbReference type="ARBA" id="ARBA00006700"/>
    </source>
</evidence>
<dbReference type="InterPro" id="IPR012678">
    <property type="entry name" value="Ribosomal_uL23/eL15/eS24_sf"/>
</dbReference>
<dbReference type="Gene3D" id="3.30.70.330">
    <property type="match status" value="1"/>
</dbReference>
<accession>A0A7C2EJ73</accession>
<keyword evidence="2 6" id="KW-0699">rRNA-binding</keyword>
<dbReference type="GO" id="GO:0006412">
    <property type="term" value="P:translation"/>
    <property type="evidence" value="ECO:0007669"/>
    <property type="project" value="UniProtKB-UniRule"/>
</dbReference>
<dbReference type="EMBL" id="DSMU01000252">
    <property type="protein sequence ID" value="HEL65827.1"/>
    <property type="molecule type" value="Genomic_DNA"/>
</dbReference>
<evidence type="ECO:0000256" key="6">
    <source>
        <dbReference type="HAMAP-Rule" id="MF_01369"/>
    </source>
</evidence>
<dbReference type="PANTHER" id="PTHR11620">
    <property type="entry name" value="60S RIBOSOMAL PROTEIN L23A"/>
    <property type="match status" value="1"/>
</dbReference>
<dbReference type="AlphaFoldDB" id="A0A7C2EJ73"/>
<dbReference type="SUPFAM" id="SSF54189">
    <property type="entry name" value="Ribosomal proteins S24e, L23 and L15e"/>
    <property type="match status" value="1"/>
</dbReference>
<evidence type="ECO:0000256" key="4">
    <source>
        <dbReference type="ARBA" id="ARBA00022980"/>
    </source>
</evidence>
<dbReference type="GO" id="GO:0019843">
    <property type="term" value="F:rRNA binding"/>
    <property type="evidence" value="ECO:0007669"/>
    <property type="project" value="UniProtKB-UniRule"/>
</dbReference>
<dbReference type="InterPro" id="IPR013025">
    <property type="entry name" value="Ribosomal_uL23-like"/>
</dbReference>
<protein>
    <recommendedName>
        <fullName evidence="6">Large ribosomal subunit protein uL23</fullName>
    </recommendedName>
</protein>
<dbReference type="GO" id="GO:0005840">
    <property type="term" value="C:ribosome"/>
    <property type="evidence" value="ECO:0007669"/>
    <property type="project" value="UniProtKB-KW"/>
</dbReference>
<proteinExistence type="inferred from homology"/>
<evidence type="ECO:0000256" key="3">
    <source>
        <dbReference type="ARBA" id="ARBA00022884"/>
    </source>
</evidence>
<reference evidence="7" key="1">
    <citation type="journal article" date="2020" name="mSystems">
        <title>Genome- and Community-Level Interaction Insights into Carbon Utilization and Element Cycling Functions of Hydrothermarchaeota in Hydrothermal Sediment.</title>
        <authorList>
            <person name="Zhou Z."/>
            <person name="Liu Y."/>
            <person name="Xu W."/>
            <person name="Pan J."/>
            <person name="Luo Z.H."/>
            <person name="Li M."/>
        </authorList>
    </citation>
    <scope>NUCLEOTIDE SEQUENCE [LARGE SCALE GENOMIC DNA]</scope>
    <source>
        <strain evidence="7">SpSt-300</strain>
    </source>
</reference>
<keyword evidence="3 6" id="KW-0694">RNA-binding</keyword>
<organism evidence="7">
    <name type="scientific">Ammonifex degensii</name>
    <dbReference type="NCBI Taxonomy" id="42838"/>
    <lineage>
        <taxon>Bacteria</taxon>
        <taxon>Bacillati</taxon>
        <taxon>Bacillota</taxon>
        <taxon>Clostridia</taxon>
        <taxon>Thermoanaerobacterales</taxon>
        <taxon>Thermoanaerobacteraceae</taxon>
        <taxon>Ammonifex</taxon>
    </lineage>
</organism>
<name>A0A7C2EJ73_9THEO</name>
<dbReference type="InterPro" id="IPR012677">
    <property type="entry name" value="Nucleotide-bd_a/b_plait_sf"/>
</dbReference>
<comment type="caution">
    <text evidence="7">The sequence shown here is derived from an EMBL/GenBank/DDBJ whole genome shotgun (WGS) entry which is preliminary data.</text>
</comment>
<keyword evidence="5 6" id="KW-0687">Ribonucleoprotein</keyword>
<gene>
    <name evidence="6" type="primary">rplW</name>
    <name evidence="7" type="ORF">ENQ34_03985</name>
</gene>
<dbReference type="HAMAP" id="MF_01369_B">
    <property type="entry name" value="Ribosomal_uL23_B"/>
    <property type="match status" value="1"/>
</dbReference>
<comment type="similarity">
    <text evidence="1 6">Belongs to the universal ribosomal protein uL23 family.</text>
</comment>
<dbReference type="NCBIfam" id="NF004363">
    <property type="entry name" value="PRK05738.2-4"/>
    <property type="match status" value="1"/>
</dbReference>
<dbReference type="Pfam" id="PF00276">
    <property type="entry name" value="Ribosomal_L23"/>
    <property type="match status" value="1"/>
</dbReference>
<evidence type="ECO:0000256" key="5">
    <source>
        <dbReference type="ARBA" id="ARBA00023274"/>
    </source>
</evidence>
<evidence type="ECO:0000313" key="7">
    <source>
        <dbReference type="EMBL" id="HEL65827.1"/>
    </source>
</evidence>
<dbReference type="GO" id="GO:1990904">
    <property type="term" value="C:ribonucleoprotein complex"/>
    <property type="evidence" value="ECO:0007669"/>
    <property type="project" value="UniProtKB-KW"/>
</dbReference>
<dbReference type="NCBIfam" id="NF004359">
    <property type="entry name" value="PRK05738.1-3"/>
    <property type="match status" value="1"/>
</dbReference>
<comment type="function">
    <text evidence="6">One of the early assembly proteins it binds 23S rRNA. One of the proteins that surrounds the polypeptide exit tunnel on the outside of the ribosome. Forms the main docking site for trigger factor binding to the ribosome.</text>
</comment>
<keyword evidence="4 6" id="KW-0689">Ribosomal protein</keyword>
<evidence type="ECO:0000256" key="2">
    <source>
        <dbReference type="ARBA" id="ARBA00022730"/>
    </source>
</evidence>
<comment type="subunit">
    <text evidence="6">Part of the 50S ribosomal subunit. Contacts protein L29, and trigger factor when it is bound to the ribosome.</text>
</comment>
<sequence>MRDLHDVLRRPVVTEKSMALLSENKYTFIVDPTATKTDIKKAVETIFKVKVLKVNTMWVKGKAKRVRRAVGKTPNLKKAIVTLRPEDKIEIFEGL</sequence>
<dbReference type="FunFam" id="3.30.70.330:FF:000001">
    <property type="entry name" value="50S ribosomal protein L23"/>
    <property type="match status" value="1"/>
</dbReference>
<dbReference type="NCBIfam" id="NF004366">
    <property type="entry name" value="PRK05738.3-2"/>
    <property type="match status" value="1"/>
</dbReference>
<dbReference type="GO" id="GO:0003735">
    <property type="term" value="F:structural constituent of ribosome"/>
    <property type="evidence" value="ECO:0007669"/>
    <property type="project" value="InterPro"/>
</dbReference>